<organism evidence="2 3">
    <name type="scientific">Muribacter muris</name>
    <dbReference type="NCBI Taxonomy" id="67855"/>
    <lineage>
        <taxon>Bacteria</taxon>
        <taxon>Pseudomonadati</taxon>
        <taxon>Pseudomonadota</taxon>
        <taxon>Gammaproteobacteria</taxon>
        <taxon>Pasteurellales</taxon>
        <taxon>Pasteurellaceae</taxon>
        <taxon>Muribacter</taxon>
    </lineage>
</organism>
<name>A0A4Y9JZ41_9PAST</name>
<feature type="signal peptide" evidence="1">
    <location>
        <begin position="1"/>
        <end position="20"/>
    </location>
</feature>
<evidence type="ECO:0000313" key="2">
    <source>
        <dbReference type="EMBL" id="TFV11061.1"/>
    </source>
</evidence>
<dbReference type="EMBL" id="SPPA01000008">
    <property type="protein sequence ID" value="TFV11061.1"/>
    <property type="molecule type" value="Genomic_DNA"/>
</dbReference>
<evidence type="ECO:0000256" key="1">
    <source>
        <dbReference type="SAM" id="SignalP"/>
    </source>
</evidence>
<keyword evidence="1" id="KW-0732">Signal</keyword>
<dbReference type="InterPro" id="IPR010794">
    <property type="entry name" value="MalM"/>
</dbReference>
<protein>
    <submittedName>
        <fullName evidence="2">Maltose operon protein MalM</fullName>
    </submittedName>
</protein>
<evidence type="ECO:0000313" key="3">
    <source>
        <dbReference type="Proteomes" id="UP000297396"/>
    </source>
</evidence>
<feature type="chain" id="PRO_5021480402" evidence="1">
    <location>
        <begin position="21"/>
        <end position="276"/>
    </location>
</feature>
<comment type="caution">
    <text evidence="2">The sequence shown here is derived from an EMBL/GenBank/DDBJ whole genome shotgun (WGS) entry which is preliminary data.</text>
</comment>
<dbReference type="OrthoDB" id="5944162at2"/>
<accession>A0A4Y9JZ41</accession>
<dbReference type="Proteomes" id="UP000297396">
    <property type="component" value="Unassembled WGS sequence"/>
</dbReference>
<dbReference type="GO" id="GO:0042597">
    <property type="term" value="C:periplasmic space"/>
    <property type="evidence" value="ECO:0007669"/>
    <property type="project" value="InterPro"/>
</dbReference>
<dbReference type="AlphaFoldDB" id="A0A4Y9JZ41"/>
<sequence>MKFSRTLLLSALLLALPAAAQFQPTKAELATMQWRTISPPSHSQTLDLFTQQLATMQGASGGVIGYRLPVNQETLQLSITSEVVQNQSVFAPNVLVLDRQFKPALHYPSSQFRFEQEQGLHPARFIGELNLTPTADQTAVYLLIYTTDQDRQGKTRVTHPAKLLAKAKGNQPPAIADIDIQHSTHGKITLTLKDGQATNQFIGLFSDRPTSQPTMEKTAMQIASKPVEQSTEDYFNHAVLAALKNRDINKAMNLVNEAEKLGLTQPRQIFIRHLSK</sequence>
<gene>
    <name evidence="2" type="ORF">E4T80_04945</name>
</gene>
<dbReference type="GO" id="GO:0008643">
    <property type="term" value="P:carbohydrate transport"/>
    <property type="evidence" value="ECO:0007669"/>
    <property type="project" value="InterPro"/>
</dbReference>
<dbReference type="Pfam" id="PF07148">
    <property type="entry name" value="MalM"/>
    <property type="match status" value="1"/>
</dbReference>
<reference evidence="2 3" key="1">
    <citation type="submission" date="2019-03" db="EMBL/GenBank/DDBJ databases">
        <title>Diversity of the mouse oral microbiome.</title>
        <authorList>
            <person name="Joseph S."/>
            <person name="Aduse-Opoku J."/>
            <person name="Curtis M."/>
            <person name="Wade W."/>
            <person name="Hashim A."/>
        </authorList>
    </citation>
    <scope>NUCLEOTIDE SEQUENCE [LARGE SCALE GENOMIC DNA]</scope>
    <source>
        <strain evidence="2 3">WT12</strain>
    </source>
</reference>
<proteinExistence type="predicted"/>
<dbReference type="RefSeq" id="WP_135055611.1">
    <property type="nucleotide sequence ID" value="NZ_JADGLC010000008.1"/>
</dbReference>